<comment type="caution">
    <text evidence="11">The sequence shown here is derived from an EMBL/GenBank/DDBJ whole genome shotgun (WGS) entry which is preliminary data.</text>
</comment>
<sequence>MGFFDKIKKLNIFAGFSAIDDDFYDELEEKLILSDMGMDTTLKAVEELKRRVKSEKLKDKEEVRSCLGRVLQDMLEVGDQDLNLSTRPSVILFIGVNGVGKTTTIGKLAAALKGQGKKVLLCAGDTFRAAAADQLTIWSQRAGVEIVKQHEGADPASVVYDAVSAAKARNSDVILVDTAGRLHNKQNLMNELSKISRIIDRELPGCAKETLLVLDATTGQNGLIQARQFQEAAGVTGIVLTKLDGTAKGGITVAIADTLQIPVKYVGLGEGIEDLRPFAAEEFVNALI</sequence>
<dbReference type="GO" id="GO:0003924">
    <property type="term" value="F:GTPase activity"/>
    <property type="evidence" value="ECO:0007669"/>
    <property type="project" value="UniProtKB-UniRule"/>
</dbReference>
<reference evidence="11" key="1">
    <citation type="journal article" date="2021" name="PeerJ">
        <title>Extensive microbial diversity within the chicken gut microbiome revealed by metagenomics and culture.</title>
        <authorList>
            <person name="Gilroy R."/>
            <person name="Ravi A."/>
            <person name="Getino M."/>
            <person name="Pursley I."/>
            <person name="Horton D.L."/>
            <person name="Alikhan N.F."/>
            <person name="Baker D."/>
            <person name="Gharbi K."/>
            <person name="Hall N."/>
            <person name="Watson M."/>
            <person name="Adriaenssens E.M."/>
            <person name="Foster-Nyarko E."/>
            <person name="Jarju S."/>
            <person name="Secka A."/>
            <person name="Antonio M."/>
            <person name="Oren A."/>
            <person name="Chaudhuri R.R."/>
            <person name="La Ragione R."/>
            <person name="Hildebrand F."/>
            <person name="Pallen M.J."/>
        </authorList>
    </citation>
    <scope>NUCLEOTIDE SEQUENCE</scope>
    <source>
        <strain evidence="11">CHK33-7979</strain>
    </source>
</reference>
<dbReference type="SMART" id="SM00962">
    <property type="entry name" value="SRP54"/>
    <property type="match status" value="1"/>
</dbReference>
<dbReference type="SMART" id="SM00963">
    <property type="entry name" value="SRP54_N"/>
    <property type="match status" value="1"/>
</dbReference>
<dbReference type="InterPro" id="IPR042101">
    <property type="entry name" value="SRP54_N_sf"/>
</dbReference>
<dbReference type="InterPro" id="IPR003593">
    <property type="entry name" value="AAA+_ATPase"/>
</dbReference>
<dbReference type="PANTHER" id="PTHR43134">
    <property type="entry name" value="SIGNAL RECOGNITION PARTICLE RECEPTOR SUBUNIT ALPHA"/>
    <property type="match status" value="1"/>
</dbReference>
<dbReference type="CDD" id="cd17874">
    <property type="entry name" value="FtsY"/>
    <property type="match status" value="1"/>
</dbReference>
<name>A0A9D1Z4J9_9FIRM</name>
<evidence type="ECO:0000256" key="7">
    <source>
        <dbReference type="ARBA" id="ARBA00023170"/>
    </source>
</evidence>
<reference evidence="11" key="2">
    <citation type="submission" date="2021-04" db="EMBL/GenBank/DDBJ databases">
        <authorList>
            <person name="Gilroy R."/>
        </authorList>
    </citation>
    <scope>NUCLEOTIDE SEQUENCE</scope>
    <source>
        <strain evidence="11">CHK33-7979</strain>
    </source>
</reference>
<dbReference type="InterPro" id="IPR013822">
    <property type="entry name" value="Signal_recog_particl_SRP54_hlx"/>
</dbReference>
<keyword evidence="6 9" id="KW-0472">Membrane</keyword>
<dbReference type="Gene3D" id="1.20.120.140">
    <property type="entry name" value="Signal recognition particle SRP54, nucleotide-binding domain"/>
    <property type="match status" value="1"/>
</dbReference>
<dbReference type="PANTHER" id="PTHR43134:SF1">
    <property type="entry name" value="SIGNAL RECOGNITION PARTICLE RECEPTOR SUBUNIT ALPHA"/>
    <property type="match status" value="1"/>
</dbReference>
<gene>
    <name evidence="9 11" type="primary">ftsY</name>
    <name evidence="11" type="ORF">H9826_07735</name>
</gene>
<comment type="subcellular location">
    <subcellularLocation>
        <location evidence="9">Cell membrane</location>
        <topology evidence="9">Peripheral membrane protein</topology>
        <orientation evidence="9">Cytoplasmic side</orientation>
    </subcellularLocation>
    <subcellularLocation>
        <location evidence="9">Cytoplasm</location>
    </subcellularLocation>
</comment>
<accession>A0A9D1Z4J9</accession>
<evidence type="ECO:0000259" key="10">
    <source>
        <dbReference type="PROSITE" id="PS00300"/>
    </source>
</evidence>
<evidence type="ECO:0000313" key="11">
    <source>
        <dbReference type="EMBL" id="HIY73848.1"/>
    </source>
</evidence>
<dbReference type="AlphaFoldDB" id="A0A9D1Z4J9"/>
<evidence type="ECO:0000256" key="8">
    <source>
        <dbReference type="ARBA" id="ARBA00048027"/>
    </source>
</evidence>
<dbReference type="InterPro" id="IPR004390">
    <property type="entry name" value="SR_rcpt_FtsY"/>
</dbReference>
<organism evidence="11 12">
    <name type="scientific">Candidatus Intestinimonas merdavium</name>
    <dbReference type="NCBI Taxonomy" id="2838622"/>
    <lineage>
        <taxon>Bacteria</taxon>
        <taxon>Bacillati</taxon>
        <taxon>Bacillota</taxon>
        <taxon>Clostridia</taxon>
        <taxon>Eubacteriales</taxon>
        <taxon>Intestinimonas</taxon>
    </lineage>
</organism>
<evidence type="ECO:0000256" key="4">
    <source>
        <dbReference type="ARBA" id="ARBA00022801"/>
    </source>
</evidence>
<comment type="similarity">
    <text evidence="9">Belongs to the GTP-binding SRP family. FtsY subfamily.</text>
</comment>
<dbReference type="Gene3D" id="3.40.50.300">
    <property type="entry name" value="P-loop containing nucleotide triphosphate hydrolases"/>
    <property type="match status" value="1"/>
</dbReference>
<dbReference type="SUPFAM" id="SSF52540">
    <property type="entry name" value="P-loop containing nucleoside triphosphate hydrolases"/>
    <property type="match status" value="1"/>
</dbReference>
<comment type="function">
    <text evidence="9">Involved in targeting and insertion of nascent membrane proteins into the cytoplasmic membrane. Acts as a receptor for the complex formed by the signal recognition particle (SRP) and the ribosome-nascent chain (RNC).</text>
</comment>
<dbReference type="GO" id="GO:0005886">
    <property type="term" value="C:plasma membrane"/>
    <property type="evidence" value="ECO:0007669"/>
    <property type="project" value="UniProtKB-SubCell"/>
</dbReference>
<evidence type="ECO:0000256" key="6">
    <source>
        <dbReference type="ARBA" id="ARBA00023136"/>
    </source>
</evidence>
<feature type="domain" description="SRP54-type proteins GTP-binding" evidence="10">
    <location>
        <begin position="262"/>
        <end position="275"/>
    </location>
</feature>
<dbReference type="SMART" id="SM00382">
    <property type="entry name" value="AAA"/>
    <property type="match status" value="1"/>
</dbReference>
<feature type="binding site" evidence="9">
    <location>
        <begin position="177"/>
        <end position="181"/>
    </location>
    <ligand>
        <name>GTP</name>
        <dbReference type="ChEBI" id="CHEBI:37565"/>
    </ligand>
</feature>
<dbReference type="EMBL" id="DXCX01000081">
    <property type="protein sequence ID" value="HIY73848.1"/>
    <property type="molecule type" value="Genomic_DNA"/>
</dbReference>
<dbReference type="InterPro" id="IPR000897">
    <property type="entry name" value="SRP54_GTPase_dom"/>
</dbReference>
<evidence type="ECO:0000256" key="5">
    <source>
        <dbReference type="ARBA" id="ARBA00023134"/>
    </source>
</evidence>
<keyword evidence="1 9" id="KW-1003">Cell membrane</keyword>
<dbReference type="Pfam" id="PF02881">
    <property type="entry name" value="SRP54_N"/>
    <property type="match status" value="1"/>
</dbReference>
<dbReference type="FunFam" id="3.40.50.300:FF:000053">
    <property type="entry name" value="Signal recognition particle receptor FtsY"/>
    <property type="match status" value="1"/>
</dbReference>
<proteinExistence type="inferred from homology"/>
<evidence type="ECO:0000256" key="2">
    <source>
        <dbReference type="ARBA" id="ARBA00022490"/>
    </source>
</evidence>
<dbReference type="GO" id="GO:0005047">
    <property type="term" value="F:signal recognition particle binding"/>
    <property type="evidence" value="ECO:0007669"/>
    <property type="project" value="TreeGrafter"/>
</dbReference>
<dbReference type="GO" id="GO:0005737">
    <property type="term" value="C:cytoplasm"/>
    <property type="evidence" value="ECO:0007669"/>
    <property type="project" value="UniProtKB-SubCell"/>
</dbReference>
<evidence type="ECO:0000256" key="9">
    <source>
        <dbReference type="HAMAP-Rule" id="MF_00920"/>
    </source>
</evidence>
<protein>
    <recommendedName>
        <fullName evidence="9">Signal recognition particle receptor FtsY</fullName>
        <shortName evidence="9">SRP receptor</shortName>
        <ecNumber evidence="9">3.6.5.4</ecNumber>
    </recommendedName>
</protein>
<feature type="binding site" evidence="9">
    <location>
        <begin position="241"/>
        <end position="244"/>
    </location>
    <ligand>
        <name>GTP</name>
        <dbReference type="ChEBI" id="CHEBI:37565"/>
    </ligand>
</feature>
<dbReference type="HAMAP" id="MF_00920">
    <property type="entry name" value="FtsY"/>
    <property type="match status" value="1"/>
</dbReference>
<evidence type="ECO:0000256" key="1">
    <source>
        <dbReference type="ARBA" id="ARBA00022475"/>
    </source>
</evidence>
<dbReference type="Pfam" id="PF00448">
    <property type="entry name" value="SRP54"/>
    <property type="match status" value="1"/>
</dbReference>
<comment type="catalytic activity">
    <reaction evidence="8 9">
        <text>GTP + H2O = GDP + phosphate + H(+)</text>
        <dbReference type="Rhea" id="RHEA:19669"/>
        <dbReference type="ChEBI" id="CHEBI:15377"/>
        <dbReference type="ChEBI" id="CHEBI:15378"/>
        <dbReference type="ChEBI" id="CHEBI:37565"/>
        <dbReference type="ChEBI" id="CHEBI:43474"/>
        <dbReference type="ChEBI" id="CHEBI:58189"/>
        <dbReference type="EC" id="3.6.5.4"/>
    </reaction>
</comment>
<keyword evidence="2 9" id="KW-0963">Cytoplasm</keyword>
<dbReference type="PROSITE" id="PS00300">
    <property type="entry name" value="SRP54"/>
    <property type="match status" value="1"/>
</dbReference>
<keyword evidence="3 9" id="KW-0547">Nucleotide-binding</keyword>
<evidence type="ECO:0000313" key="12">
    <source>
        <dbReference type="Proteomes" id="UP000886824"/>
    </source>
</evidence>
<dbReference type="NCBIfam" id="TIGR00064">
    <property type="entry name" value="ftsY"/>
    <property type="match status" value="1"/>
</dbReference>
<keyword evidence="7 9" id="KW-0675">Receptor</keyword>
<dbReference type="InterPro" id="IPR027417">
    <property type="entry name" value="P-loop_NTPase"/>
</dbReference>
<evidence type="ECO:0000256" key="3">
    <source>
        <dbReference type="ARBA" id="ARBA00022741"/>
    </source>
</evidence>
<dbReference type="SUPFAM" id="SSF47364">
    <property type="entry name" value="Domain of the SRP/SRP receptor G-proteins"/>
    <property type="match status" value="1"/>
</dbReference>
<comment type="subunit">
    <text evidence="9">Part of the signal recognition particle protein translocation system, which is composed of SRP and FtsY.</text>
</comment>
<dbReference type="EC" id="3.6.5.4" evidence="9"/>
<keyword evidence="5 9" id="KW-0342">GTP-binding</keyword>
<dbReference type="Proteomes" id="UP000886824">
    <property type="component" value="Unassembled WGS sequence"/>
</dbReference>
<dbReference type="GO" id="GO:0005525">
    <property type="term" value="F:GTP binding"/>
    <property type="evidence" value="ECO:0007669"/>
    <property type="project" value="UniProtKB-UniRule"/>
</dbReference>
<dbReference type="GO" id="GO:0006614">
    <property type="term" value="P:SRP-dependent cotranslational protein targeting to membrane"/>
    <property type="evidence" value="ECO:0007669"/>
    <property type="project" value="InterPro"/>
</dbReference>
<keyword evidence="4 9" id="KW-0378">Hydrolase</keyword>
<feature type="binding site" evidence="9">
    <location>
        <begin position="95"/>
        <end position="102"/>
    </location>
    <ligand>
        <name>GTP</name>
        <dbReference type="ChEBI" id="CHEBI:37565"/>
    </ligand>
</feature>
<dbReference type="InterPro" id="IPR036225">
    <property type="entry name" value="SRP/SRP_N"/>
</dbReference>